<evidence type="ECO:0000313" key="3">
    <source>
        <dbReference type="Proteomes" id="UP001228446"/>
    </source>
</evidence>
<proteinExistence type="inferred from homology"/>
<dbReference type="InterPro" id="IPR000836">
    <property type="entry name" value="PRTase_dom"/>
</dbReference>
<keyword evidence="3" id="KW-1185">Reference proteome</keyword>
<organism evidence="2 3">
    <name type="scientific">Streptococcus ruminantium</name>
    <dbReference type="NCBI Taxonomy" id="1917441"/>
    <lineage>
        <taxon>Bacteria</taxon>
        <taxon>Bacillati</taxon>
        <taxon>Bacillota</taxon>
        <taxon>Bacilli</taxon>
        <taxon>Lactobacillales</taxon>
        <taxon>Streptococcaceae</taxon>
        <taxon>Streptococcus</taxon>
    </lineage>
</organism>
<dbReference type="InterPro" id="IPR029057">
    <property type="entry name" value="PRTase-like"/>
</dbReference>
<dbReference type="SUPFAM" id="SSF53271">
    <property type="entry name" value="PRTase-like"/>
    <property type="match status" value="1"/>
</dbReference>
<dbReference type="Gene3D" id="3.40.50.2020">
    <property type="match status" value="1"/>
</dbReference>
<sequence length="221" mass="25409">MSNCLLCAQPLKTKTRFTESIFFSKPPSAVCSDCFASFVEIAEHHCLYCYKSNCSNTCRDCQYWQAQGRTVSHTALYEYNEAMASYFSQYKFQGDYILRKVFAKKLKMALSQYPDYTIVPIPLSSDRLAERGFNQVEGLLEAANIPYQSFLGKDDSERQSSKSRIERLKTDQVFYLLKESEVPDKILLFDDIYTTGATLQLAISLFLKIGRKEIKTFSLTR</sequence>
<dbReference type="Proteomes" id="UP001228446">
    <property type="component" value="Unassembled WGS sequence"/>
</dbReference>
<dbReference type="PANTHER" id="PTHR47505">
    <property type="entry name" value="DNA UTILIZATION PROTEIN YHGH"/>
    <property type="match status" value="1"/>
</dbReference>
<dbReference type="CDD" id="cd06223">
    <property type="entry name" value="PRTases_typeI"/>
    <property type="match status" value="1"/>
</dbReference>
<dbReference type="RefSeq" id="WP_024533092.1">
    <property type="nucleotide sequence ID" value="NZ_BCEP01000022.1"/>
</dbReference>
<dbReference type="PANTHER" id="PTHR47505:SF1">
    <property type="entry name" value="DNA UTILIZATION PROTEIN YHGH"/>
    <property type="match status" value="1"/>
</dbReference>
<accession>A0ABU1B6D6</accession>
<evidence type="ECO:0000256" key="1">
    <source>
        <dbReference type="ARBA" id="ARBA00008007"/>
    </source>
</evidence>
<comment type="caution">
    <text evidence="2">The sequence shown here is derived from an EMBL/GenBank/DDBJ whole genome shotgun (WGS) entry which is preliminary data.</text>
</comment>
<name>A0ABU1B6D6_9STRE</name>
<gene>
    <name evidence="2" type="ORF">RFF62_10065</name>
</gene>
<reference evidence="2 3" key="1">
    <citation type="submission" date="2023-08" db="EMBL/GenBank/DDBJ databases">
        <title>Streptococcus ruminantium-associated sheep mastitis outbreak detected in Italy is distinct from bovine isolates.</title>
        <authorList>
            <person name="Rosa M.N."/>
            <person name="Vezina B."/>
            <person name="Tola S."/>
        </authorList>
    </citation>
    <scope>NUCLEOTIDE SEQUENCE [LARGE SCALE GENOMIC DNA]</scope>
    <source>
        <strain evidence="2 3">OM6730</strain>
    </source>
</reference>
<protein>
    <submittedName>
        <fullName evidence="2">ComF family protein</fullName>
    </submittedName>
</protein>
<dbReference type="EMBL" id="JAVIBX010000062">
    <property type="protein sequence ID" value="MDQ8834110.1"/>
    <property type="molecule type" value="Genomic_DNA"/>
</dbReference>
<evidence type="ECO:0000313" key="2">
    <source>
        <dbReference type="EMBL" id="MDQ8834110.1"/>
    </source>
</evidence>
<dbReference type="InterPro" id="IPR051910">
    <property type="entry name" value="ComF/GntX_DNA_util-trans"/>
</dbReference>
<comment type="similarity">
    <text evidence="1">Belongs to the ComF/GntX family.</text>
</comment>